<dbReference type="SUPFAM" id="SSF46785">
    <property type="entry name" value="Winged helix' DNA-binding domain"/>
    <property type="match status" value="1"/>
</dbReference>
<name>A0A7Y8BL90_9PSED</name>
<sequence length="175" mass="20414">MQIDKTWHLAATDSEVDWTEFELQLWRVFNAFKRWQLECEKMANDNKMSIDELAVLHVIRMNDRPKTIAEVGQLLNRSDYFNINYSVTKLSERGLIKKYQPFKNRPVQLSVTEEGRKNTEKYTEARKNILFGEFSREIGGINLQEVVLGLRQIKGVYEEAHRAASTYKPVKAESG</sequence>
<accession>A0A7Y8BL90</accession>
<proteinExistence type="predicted"/>
<dbReference type="Pfam" id="PF13463">
    <property type="entry name" value="HTH_27"/>
    <property type="match status" value="1"/>
</dbReference>
<dbReference type="InterPro" id="IPR036390">
    <property type="entry name" value="WH_DNA-bd_sf"/>
</dbReference>
<reference evidence="2 3" key="1">
    <citation type="submission" date="2020-04" db="EMBL/GenBank/DDBJ databases">
        <title>Molecular characterization of pseudomonads from Agaricus bisporus reveal novel blotch 2 pathogens in Western Europe.</title>
        <authorList>
            <person name="Taparia T."/>
            <person name="Krijger M."/>
            <person name="Haynes E."/>
            <person name="Elpinstone J.G."/>
            <person name="Noble R."/>
            <person name="Van Der Wolf J."/>
        </authorList>
    </citation>
    <scope>NUCLEOTIDE SEQUENCE [LARGE SCALE GENOMIC DNA]</scope>
    <source>
        <strain evidence="2 3">F1001</strain>
    </source>
</reference>
<feature type="domain" description="HTH marR-type" evidence="1">
    <location>
        <begin position="51"/>
        <end position="115"/>
    </location>
</feature>
<evidence type="ECO:0000313" key="3">
    <source>
        <dbReference type="Proteomes" id="UP000582981"/>
    </source>
</evidence>
<evidence type="ECO:0000313" key="2">
    <source>
        <dbReference type="EMBL" id="NWB47787.1"/>
    </source>
</evidence>
<dbReference type="EMBL" id="JACAPU010000015">
    <property type="protein sequence ID" value="NWB47787.1"/>
    <property type="molecule type" value="Genomic_DNA"/>
</dbReference>
<organism evidence="2 3">
    <name type="scientific">Pseudomonas gingeri</name>
    <dbReference type="NCBI Taxonomy" id="117681"/>
    <lineage>
        <taxon>Bacteria</taxon>
        <taxon>Pseudomonadati</taxon>
        <taxon>Pseudomonadota</taxon>
        <taxon>Gammaproteobacteria</taxon>
        <taxon>Pseudomonadales</taxon>
        <taxon>Pseudomonadaceae</taxon>
        <taxon>Pseudomonas</taxon>
    </lineage>
</organism>
<dbReference type="InterPro" id="IPR000835">
    <property type="entry name" value="HTH_MarR-typ"/>
</dbReference>
<protein>
    <submittedName>
        <fullName evidence="2">Winged helix DNA-binding protein</fullName>
    </submittedName>
</protein>
<dbReference type="AlphaFoldDB" id="A0A7Y8BL90"/>
<evidence type="ECO:0000259" key="1">
    <source>
        <dbReference type="Pfam" id="PF13463"/>
    </source>
</evidence>
<dbReference type="InterPro" id="IPR036388">
    <property type="entry name" value="WH-like_DNA-bd_sf"/>
</dbReference>
<dbReference type="Gene3D" id="1.10.10.10">
    <property type="entry name" value="Winged helix-like DNA-binding domain superfamily/Winged helix DNA-binding domain"/>
    <property type="match status" value="1"/>
</dbReference>
<dbReference type="GO" id="GO:0003700">
    <property type="term" value="F:DNA-binding transcription factor activity"/>
    <property type="evidence" value="ECO:0007669"/>
    <property type="project" value="InterPro"/>
</dbReference>
<comment type="caution">
    <text evidence="2">The sequence shown here is derived from an EMBL/GenBank/DDBJ whole genome shotgun (WGS) entry which is preliminary data.</text>
</comment>
<dbReference type="RefSeq" id="WP_100942869.1">
    <property type="nucleotide sequence ID" value="NZ_JACAPU010000015.1"/>
</dbReference>
<gene>
    <name evidence="2" type="ORF">HX829_14950</name>
</gene>
<keyword evidence="2" id="KW-0238">DNA-binding</keyword>
<dbReference type="GO" id="GO:0003677">
    <property type="term" value="F:DNA binding"/>
    <property type="evidence" value="ECO:0007669"/>
    <property type="project" value="UniProtKB-KW"/>
</dbReference>
<dbReference type="Proteomes" id="UP000582981">
    <property type="component" value="Unassembled WGS sequence"/>
</dbReference>